<comment type="caution">
    <text evidence="7">The sequence shown here is derived from an EMBL/GenBank/DDBJ whole genome shotgun (WGS) entry which is preliminary data.</text>
</comment>
<keyword evidence="2 3" id="KW-0802">TPR repeat</keyword>
<feature type="compositionally biased region" description="Basic residues" evidence="4">
    <location>
        <begin position="1"/>
        <end position="12"/>
    </location>
</feature>
<dbReference type="InterPro" id="IPR053793">
    <property type="entry name" value="PB1-like"/>
</dbReference>
<dbReference type="SMART" id="SM00666">
    <property type="entry name" value="PB1"/>
    <property type="match status" value="1"/>
</dbReference>
<evidence type="ECO:0000256" key="5">
    <source>
        <dbReference type="SAM" id="Phobius"/>
    </source>
</evidence>
<dbReference type="PROSITE" id="PS51745">
    <property type="entry name" value="PB1"/>
    <property type="match status" value="1"/>
</dbReference>
<keyword evidence="1" id="KW-0677">Repeat</keyword>
<evidence type="ECO:0000256" key="2">
    <source>
        <dbReference type="ARBA" id="ARBA00022803"/>
    </source>
</evidence>
<protein>
    <recommendedName>
        <fullName evidence="6">PB1 domain-containing protein</fullName>
    </recommendedName>
</protein>
<dbReference type="InterPro" id="IPR019734">
    <property type="entry name" value="TPR_rpt"/>
</dbReference>
<reference evidence="7" key="1">
    <citation type="submission" date="2022-08" db="EMBL/GenBank/DDBJ databases">
        <authorList>
            <person name="Marques A."/>
        </authorList>
    </citation>
    <scope>NUCLEOTIDE SEQUENCE</scope>
    <source>
        <strain evidence="7">RhyPub2mFocal</strain>
        <tissue evidence="7">Leaves</tissue>
    </source>
</reference>
<evidence type="ECO:0000256" key="4">
    <source>
        <dbReference type="SAM" id="MobiDB-lite"/>
    </source>
</evidence>
<sequence length="700" mass="80000">MGKPTTRKKKSSGGKLSETSSNHSSKVLDQDMAIFIDMSVQLKEEGNKLLQRKDYEGAIKLYEKAIKLLPRNHIDIAYLHSNMAACYMQIKPVEYYRAINECNLALEVSPKYSKALLKRARCFEALNRLDLAYRDVKVVLSMEPNNTTAVEISERVTKAMEANGIKLDDKEIVAPKEIVVPKEITIPKEKAKKKKRDKSEKTENKLFVKEEEKKFPEAKEEEVPMKAVKLVFGDDIRNAQIPGNCTIFQLKETVRSKFPGFKAVLVKYKDTEGDLVTITTPDELRLALESSDQGSVRLFVTEASPEQELVSEEGNIGNSTNGSEKHQTADSENWSVRQEPEDWILQFARLFKNHVGLDSDSYLDLHDLGIKLYSEAMEEAVTSEEAQEIFQLAEKKYQEMAAVAYFNWGNVHMSRARKMLYLPEEFTKESIAELVKSAFEWAQSEYINAGKRYEEALRVDPGFYEGHLALGQQFFEQAKLNWYYEPSADTLELFNKAEENMERGMEMWEKTEQIRLKNLSKPNEEKVLLEKINLGGYFRDVSTDEAAELAANMQSQINILWGTMLYERSVVEFKLGIPTFEECLMEAVEKFKLAGASPTDVAVMIKNHCAHETAQDGMYCSAFVFYSLLFCSYVTIGGLVLRWHLEICRILSLRSGTGTTNNIYMLLFCKIPGWCRVLCLQVIIRHETYDPINTYIAIQV</sequence>
<dbReference type="SMART" id="SM00028">
    <property type="entry name" value="TPR"/>
    <property type="match status" value="3"/>
</dbReference>
<dbReference type="PANTHER" id="PTHR46183">
    <property type="entry name" value="PROTEIN CLMP1"/>
    <property type="match status" value="1"/>
</dbReference>
<dbReference type="SUPFAM" id="SSF54277">
    <property type="entry name" value="CAD &amp; PB1 domains"/>
    <property type="match status" value="1"/>
</dbReference>
<name>A0AAV8FIM3_9POAL</name>
<dbReference type="CDD" id="cd05992">
    <property type="entry name" value="PB1"/>
    <property type="match status" value="1"/>
</dbReference>
<dbReference type="InterPro" id="IPR011990">
    <property type="entry name" value="TPR-like_helical_dom_sf"/>
</dbReference>
<organism evidence="7 8">
    <name type="scientific">Rhynchospora pubera</name>
    <dbReference type="NCBI Taxonomy" id="906938"/>
    <lineage>
        <taxon>Eukaryota</taxon>
        <taxon>Viridiplantae</taxon>
        <taxon>Streptophyta</taxon>
        <taxon>Embryophyta</taxon>
        <taxon>Tracheophyta</taxon>
        <taxon>Spermatophyta</taxon>
        <taxon>Magnoliopsida</taxon>
        <taxon>Liliopsida</taxon>
        <taxon>Poales</taxon>
        <taxon>Cyperaceae</taxon>
        <taxon>Cyperoideae</taxon>
        <taxon>Rhynchosporeae</taxon>
        <taxon>Rhynchospora</taxon>
    </lineage>
</organism>
<feature type="repeat" description="TPR" evidence="3">
    <location>
        <begin position="39"/>
        <end position="72"/>
    </location>
</feature>
<evidence type="ECO:0000313" key="7">
    <source>
        <dbReference type="EMBL" id="KAJ4791980.1"/>
    </source>
</evidence>
<dbReference type="EMBL" id="JAMFTS010000002">
    <property type="protein sequence ID" value="KAJ4791980.1"/>
    <property type="molecule type" value="Genomic_DNA"/>
</dbReference>
<keyword evidence="5" id="KW-0812">Transmembrane</keyword>
<dbReference type="SUPFAM" id="SSF48452">
    <property type="entry name" value="TPR-like"/>
    <property type="match status" value="1"/>
</dbReference>
<dbReference type="Gene3D" id="3.10.20.90">
    <property type="entry name" value="Phosphatidylinositol 3-kinase Catalytic Subunit, Chain A, domain 1"/>
    <property type="match status" value="1"/>
</dbReference>
<dbReference type="PANTHER" id="PTHR46183:SF4">
    <property type="entry name" value="PROTEIN PHOX4"/>
    <property type="match status" value="1"/>
</dbReference>
<dbReference type="Proteomes" id="UP001140206">
    <property type="component" value="Chromosome 2"/>
</dbReference>
<dbReference type="InterPro" id="IPR044517">
    <property type="entry name" value="PHOX1-4"/>
</dbReference>
<evidence type="ECO:0000256" key="3">
    <source>
        <dbReference type="PROSITE-ProRule" id="PRU00339"/>
    </source>
</evidence>
<proteinExistence type="predicted"/>
<dbReference type="InterPro" id="IPR000270">
    <property type="entry name" value="PB1_dom"/>
</dbReference>
<gene>
    <name evidence="7" type="ORF">LUZ62_043226</name>
</gene>
<keyword evidence="8" id="KW-1185">Reference proteome</keyword>
<feature type="domain" description="PB1" evidence="6">
    <location>
        <begin position="225"/>
        <end position="303"/>
    </location>
</feature>
<evidence type="ECO:0000313" key="8">
    <source>
        <dbReference type="Proteomes" id="UP001140206"/>
    </source>
</evidence>
<dbReference type="PROSITE" id="PS50005">
    <property type="entry name" value="TPR"/>
    <property type="match status" value="1"/>
</dbReference>
<feature type="region of interest" description="Disordered" evidence="4">
    <location>
        <begin position="1"/>
        <end position="24"/>
    </location>
</feature>
<accession>A0AAV8FIM3</accession>
<dbReference type="Gene3D" id="1.25.40.10">
    <property type="entry name" value="Tetratricopeptide repeat domain"/>
    <property type="match status" value="1"/>
</dbReference>
<feature type="region of interest" description="Disordered" evidence="4">
    <location>
        <begin position="312"/>
        <end position="332"/>
    </location>
</feature>
<evidence type="ECO:0000256" key="1">
    <source>
        <dbReference type="ARBA" id="ARBA00022737"/>
    </source>
</evidence>
<feature type="transmembrane region" description="Helical" evidence="5">
    <location>
        <begin position="623"/>
        <end position="645"/>
    </location>
</feature>
<dbReference type="AlphaFoldDB" id="A0AAV8FIM3"/>
<keyword evidence="5" id="KW-0472">Membrane</keyword>
<evidence type="ECO:0000259" key="6">
    <source>
        <dbReference type="PROSITE" id="PS51745"/>
    </source>
</evidence>
<keyword evidence="5" id="KW-1133">Transmembrane helix</keyword>
<dbReference type="Pfam" id="PF00564">
    <property type="entry name" value="PB1"/>
    <property type="match status" value="1"/>
</dbReference>